<protein>
    <submittedName>
        <fullName evidence="2">Uncharacterized protein</fullName>
    </submittedName>
</protein>
<gene>
    <name evidence="2" type="ORF">RDB_LOCUS114731</name>
</gene>
<dbReference type="AlphaFoldDB" id="A0A8H3H596"/>
<dbReference type="EMBL" id="CAJMWV010004320">
    <property type="protein sequence ID" value="CAE6496786.1"/>
    <property type="molecule type" value="Genomic_DNA"/>
</dbReference>
<dbReference type="Pfam" id="PF20414">
    <property type="entry name" value="DUF6698"/>
    <property type="match status" value="1"/>
</dbReference>
<dbReference type="InterPro" id="IPR046521">
    <property type="entry name" value="DUF6698"/>
</dbReference>
<evidence type="ECO:0000256" key="1">
    <source>
        <dbReference type="SAM" id="MobiDB-lite"/>
    </source>
</evidence>
<proteinExistence type="predicted"/>
<evidence type="ECO:0000313" key="3">
    <source>
        <dbReference type="Proteomes" id="UP000663831"/>
    </source>
</evidence>
<evidence type="ECO:0000313" key="2">
    <source>
        <dbReference type="EMBL" id="CAE6496786.1"/>
    </source>
</evidence>
<dbReference type="Proteomes" id="UP000663831">
    <property type="component" value="Unassembled WGS sequence"/>
</dbReference>
<sequence length="381" mass="43338">MPASTHTQRSRSHSRGQSDVLSRDDRPRRSRSPDDHDDHNDQCPPPGKRPKIIIVNPKRKFSDEYGITARLITRVHGAYWEPCAVVNAGISLLVLDDQDEVEAEIASASAKKRALYDIFQLLCKRVPGYSDSTDWDSVRSRLDKGKIAARTEDNHALKVNLPKWKCCKWDPPLAPDSKDNRGLAHPQCAMLLAPISVDWSDEQAQHRFRTNYEPPITATQLWPAFMYRNYKADVNNLSEGLLQSTIMVRAAKLIIFPPSIANAEDKPDHQSNRRTKADTYGMDGVTPNFLAYVAVGLRFTLSAEKHFHEQGSLFDYKRFYNDIVNYLNDPDCKPETTKLIDWWNTQLFEPKHTNAEAEPESMVARLRKQAMGRPQHGDAST</sequence>
<organism evidence="2 3">
    <name type="scientific">Rhizoctonia solani</name>
    <dbReference type="NCBI Taxonomy" id="456999"/>
    <lineage>
        <taxon>Eukaryota</taxon>
        <taxon>Fungi</taxon>
        <taxon>Dikarya</taxon>
        <taxon>Basidiomycota</taxon>
        <taxon>Agaricomycotina</taxon>
        <taxon>Agaricomycetes</taxon>
        <taxon>Cantharellales</taxon>
        <taxon>Ceratobasidiaceae</taxon>
        <taxon>Rhizoctonia</taxon>
    </lineage>
</organism>
<comment type="caution">
    <text evidence="2">The sequence shown here is derived from an EMBL/GenBank/DDBJ whole genome shotgun (WGS) entry which is preliminary data.</text>
</comment>
<name>A0A8H3H596_9AGAM</name>
<dbReference type="OrthoDB" id="2662502at2759"/>
<reference evidence="2" key="1">
    <citation type="submission" date="2021-01" db="EMBL/GenBank/DDBJ databases">
        <authorList>
            <person name="Kaushik A."/>
        </authorList>
    </citation>
    <scope>NUCLEOTIDE SEQUENCE</scope>
    <source>
        <strain evidence="2">AG3-1AP</strain>
    </source>
</reference>
<accession>A0A8H3H596</accession>
<feature type="region of interest" description="Disordered" evidence="1">
    <location>
        <begin position="1"/>
        <end position="52"/>
    </location>
</feature>
<feature type="compositionally biased region" description="Basic and acidic residues" evidence="1">
    <location>
        <begin position="21"/>
        <end position="41"/>
    </location>
</feature>